<proteinExistence type="predicted"/>
<accession>A0ABP0AJQ7</accession>
<protein>
    <submittedName>
        <fullName evidence="2">Uncharacterized protein</fullName>
    </submittedName>
</protein>
<evidence type="ECO:0000256" key="1">
    <source>
        <dbReference type="SAM" id="MobiDB-lite"/>
    </source>
</evidence>
<dbReference type="SUPFAM" id="SSF52540">
    <property type="entry name" value="P-loop containing nucleoside triphosphate hydrolases"/>
    <property type="match status" value="1"/>
</dbReference>
<feature type="compositionally biased region" description="Basic and acidic residues" evidence="1">
    <location>
        <begin position="129"/>
        <end position="145"/>
    </location>
</feature>
<keyword evidence="3" id="KW-1185">Reference proteome</keyword>
<sequence>MSIPQSWFRSATDPFNKEDQKLRGNVDSRFPMIVLSGLPGVGKTVIARELANILEESDRSLVPGNEKRMTLVETAWSFFQDPRPRSRPGSHDAGHPGCMRDTYSGPVEHFAGGKAIVVNVDHLSCEQSIQEREQRERRADTRRGDGFGSTRATTEVSEKPLSKADKEIAGSLSWYCTSLASLDPSRNHDPETIRCLDKGRRLALEKYIMPEQNNNSTAIFTECLFQDDRNGASEYAAKAYKTAADVFERRLIPIYLTCDAKEHQRRFGCRETEMRQKLIASESQKAIGLLTPSEAEVLARGNIDSIEAMLKNVTNKGEDVLYYFSKPADYKDDKYFLPKEVGPTGELGSPQMPENYQGCRIDTTGLTPLEVAGIIQKFCEDVMRGKAGQTLVSWGVHLWPELEEEDKKDGGNKKLEKKGISKDWQMVAPLNGEPAE</sequence>
<evidence type="ECO:0000313" key="2">
    <source>
        <dbReference type="EMBL" id="CAK7208096.1"/>
    </source>
</evidence>
<evidence type="ECO:0000313" key="3">
    <source>
        <dbReference type="Proteomes" id="UP001642482"/>
    </source>
</evidence>
<name>A0ABP0AJQ7_9PEZI</name>
<dbReference type="EMBL" id="CAWUHD010000001">
    <property type="protein sequence ID" value="CAK7208096.1"/>
    <property type="molecule type" value="Genomic_DNA"/>
</dbReference>
<dbReference type="Gene3D" id="3.40.50.300">
    <property type="entry name" value="P-loop containing nucleotide triphosphate hydrolases"/>
    <property type="match status" value="1"/>
</dbReference>
<dbReference type="InterPro" id="IPR027417">
    <property type="entry name" value="P-loop_NTPase"/>
</dbReference>
<reference evidence="2 3" key="1">
    <citation type="submission" date="2024-01" db="EMBL/GenBank/DDBJ databases">
        <authorList>
            <person name="Allen C."/>
            <person name="Tagirdzhanova G."/>
        </authorList>
    </citation>
    <scope>NUCLEOTIDE SEQUENCE [LARGE SCALE GENOMIC DNA]</scope>
</reference>
<gene>
    <name evidence="2" type="ORF">SEUCBS140593_000021</name>
</gene>
<dbReference type="Proteomes" id="UP001642482">
    <property type="component" value="Unassembled WGS sequence"/>
</dbReference>
<feature type="region of interest" description="Disordered" evidence="1">
    <location>
        <begin position="128"/>
        <end position="162"/>
    </location>
</feature>
<organism evidence="2 3">
    <name type="scientific">Sporothrix eucalyptigena</name>
    <dbReference type="NCBI Taxonomy" id="1812306"/>
    <lineage>
        <taxon>Eukaryota</taxon>
        <taxon>Fungi</taxon>
        <taxon>Dikarya</taxon>
        <taxon>Ascomycota</taxon>
        <taxon>Pezizomycotina</taxon>
        <taxon>Sordariomycetes</taxon>
        <taxon>Sordariomycetidae</taxon>
        <taxon>Ophiostomatales</taxon>
        <taxon>Ophiostomataceae</taxon>
        <taxon>Sporothrix</taxon>
    </lineage>
</organism>
<comment type="caution">
    <text evidence="2">The sequence shown here is derived from an EMBL/GenBank/DDBJ whole genome shotgun (WGS) entry which is preliminary data.</text>
</comment>